<proteinExistence type="predicted"/>
<organism evidence="1 2">
    <name type="scientific">Kitasatospora xanthocidica</name>
    <dbReference type="NCBI Taxonomy" id="83382"/>
    <lineage>
        <taxon>Bacteria</taxon>
        <taxon>Bacillati</taxon>
        <taxon>Actinomycetota</taxon>
        <taxon>Actinomycetes</taxon>
        <taxon>Kitasatosporales</taxon>
        <taxon>Streptomycetaceae</taxon>
        <taxon>Kitasatospora</taxon>
    </lineage>
</organism>
<evidence type="ECO:0000313" key="1">
    <source>
        <dbReference type="EMBL" id="RGD58493.1"/>
    </source>
</evidence>
<dbReference type="Proteomes" id="UP000263377">
    <property type="component" value="Unassembled WGS sequence"/>
</dbReference>
<keyword evidence="2" id="KW-1185">Reference proteome</keyword>
<dbReference type="EMBL" id="QVIG01000001">
    <property type="protein sequence ID" value="RGD58493.1"/>
    <property type="molecule type" value="Genomic_DNA"/>
</dbReference>
<sequence length="180" mass="19689">MDEDTALWHRIADLLPADAAQGVKDCRAIGEQESGLGLLVEGLLARQIPIGGTDRARISVLTEEWGERERLAPGLLRCPGDGAPAPVRLLDGERDEAEVVTGWSEPELADLVLVPWIGCTRCGRTLLRAHTWEPWDDFSYHAERYVISTPDGRRAERILPRDAAGAAFAELLRGCPEATA</sequence>
<comment type="caution">
    <text evidence="1">The sequence shown here is derived from an EMBL/GenBank/DDBJ whole genome shotgun (WGS) entry which is preliminary data.</text>
</comment>
<accession>A0A372ZRL4</accession>
<gene>
    <name evidence="1" type="ORF">DR950_12500</name>
</gene>
<dbReference type="AlphaFoldDB" id="A0A372ZRL4"/>
<evidence type="ECO:0000313" key="2">
    <source>
        <dbReference type="Proteomes" id="UP000263377"/>
    </source>
</evidence>
<protein>
    <submittedName>
        <fullName evidence="1">Uncharacterized protein</fullName>
    </submittedName>
</protein>
<reference evidence="1 2" key="1">
    <citation type="submission" date="2018-08" db="EMBL/GenBank/DDBJ databases">
        <title>Diversity &amp; Physiological Properties of Lignin-Decomposing Actinobacteria from Soil.</title>
        <authorList>
            <person name="Roh S.G."/>
            <person name="Kim S.B."/>
        </authorList>
    </citation>
    <scope>NUCLEOTIDE SEQUENCE [LARGE SCALE GENOMIC DNA]</scope>
    <source>
        <strain evidence="1 2">MMS17-GH009</strain>
    </source>
</reference>
<dbReference type="RefSeq" id="WP_117487071.1">
    <property type="nucleotide sequence ID" value="NZ_QVIG01000001.1"/>
</dbReference>
<name>A0A372ZRL4_9ACTN</name>